<dbReference type="GO" id="GO:0051539">
    <property type="term" value="F:4 iron, 4 sulfur cluster binding"/>
    <property type="evidence" value="ECO:0007669"/>
    <property type="project" value="UniProtKB-UniRule"/>
</dbReference>
<keyword evidence="17" id="KW-1185">Reference proteome</keyword>
<dbReference type="SFLD" id="SFLDS00029">
    <property type="entry name" value="Radical_SAM"/>
    <property type="match status" value="1"/>
</dbReference>
<dbReference type="SFLD" id="SFLDG01118">
    <property type="entry name" value="activating_enzymes__group_2"/>
    <property type="match status" value="1"/>
</dbReference>
<dbReference type="AlphaFoldDB" id="A0A1H9RPH3"/>
<dbReference type="PANTHER" id="PTHR30352:SF5">
    <property type="entry name" value="PYRUVATE FORMATE-LYASE 1-ACTIVATING ENZYME"/>
    <property type="match status" value="1"/>
</dbReference>
<feature type="domain" description="Radical SAM core" evidence="15">
    <location>
        <begin position="14"/>
        <end position="245"/>
    </location>
</feature>
<dbReference type="InterPro" id="IPR034465">
    <property type="entry name" value="Pyruvate_for-lyase_activase"/>
</dbReference>
<keyword evidence="7 14" id="KW-0963">Cytoplasm</keyword>
<comment type="cofactor">
    <cofactor evidence="14">
        <name>[4Fe-4S] cluster</name>
        <dbReference type="ChEBI" id="CHEBI:49883"/>
    </cofactor>
    <text evidence="14">Binds 1 [4Fe-4S] cluster. The cluster is coordinated with 3 cysteines and an exchangeable S-adenosyl-L-methionine.</text>
</comment>
<dbReference type="OrthoDB" id="9782387at2"/>
<reference evidence="17" key="1">
    <citation type="submission" date="2016-10" db="EMBL/GenBank/DDBJ databases">
        <authorList>
            <person name="de Groot N.N."/>
        </authorList>
    </citation>
    <scope>NUCLEOTIDE SEQUENCE [LARGE SCALE GENOMIC DNA]</scope>
    <source>
        <strain evidence="17">10nlg</strain>
    </source>
</reference>
<dbReference type="GO" id="GO:0005737">
    <property type="term" value="C:cytoplasm"/>
    <property type="evidence" value="ECO:0007669"/>
    <property type="project" value="UniProtKB-SubCell"/>
</dbReference>
<proteinExistence type="inferred from homology"/>
<dbReference type="PROSITE" id="PS51918">
    <property type="entry name" value="RADICAL_SAM"/>
    <property type="match status" value="1"/>
</dbReference>
<evidence type="ECO:0000256" key="8">
    <source>
        <dbReference type="ARBA" id="ARBA00022691"/>
    </source>
</evidence>
<gene>
    <name evidence="16" type="ORF">SAMN05444126_10514</name>
</gene>
<evidence type="ECO:0000256" key="4">
    <source>
        <dbReference type="ARBA" id="ARBA00012303"/>
    </source>
</evidence>
<keyword evidence="6 14" id="KW-0004">4Fe-4S</keyword>
<dbReference type="STRING" id="1464123.SAMN05444126_10514"/>
<dbReference type="EMBL" id="FOGV01000005">
    <property type="protein sequence ID" value="SER73789.1"/>
    <property type="molecule type" value="Genomic_DNA"/>
</dbReference>
<evidence type="ECO:0000256" key="7">
    <source>
        <dbReference type="ARBA" id="ARBA00022490"/>
    </source>
</evidence>
<keyword evidence="10 14" id="KW-0560">Oxidoreductase</keyword>
<dbReference type="SFLD" id="SFLDG01066">
    <property type="entry name" value="organic_radical-activating_enz"/>
    <property type="match status" value="1"/>
</dbReference>
<dbReference type="PANTHER" id="PTHR30352">
    <property type="entry name" value="PYRUVATE FORMATE-LYASE-ACTIVATING ENZYME"/>
    <property type="match status" value="1"/>
</dbReference>
<dbReference type="CDD" id="cd01335">
    <property type="entry name" value="Radical_SAM"/>
    <property type="match status" value="1"/>
</dbReference>
<keyword evidence="16" id="KW-0456">Lyase</keyword>
<evidence type="ECO:0000256" key="5">
    <source>
        <dbReference type="ARBA" id="ARBA00021356"/>
    </source>
</evidence>
<comment type="function">
    <text evidence="1 14">Activation of pyruvate formate-lyase under anaerobic conditions by generation of an organic free radical, using S-adenosylmethionine and reduced flavodoxin as cosubstrates to produce 5'-deoxy-adenosine.</text>
</comment>
<dbReference type="InterPro" id="IPR040074">
    <property type="entry name" value="BssD/PflA/YjjW"/>
</dbReference>
<evidence type="ECO:0000256" key="13">
    <source>
        <dbReference type="ARBA" id="ARBA00047533"/>
    </source>
</evidence>
<keyword evidence="11 14" id="KW-0408">Iron</keyword>
<keyword evidence="16" id="KW-0670">Pyruvate</keyword>
<dbReference type="PIRSF" id="PIRSF000371">
    <property type="entry name" value="PFL_act_enz"/>
    <property type="match status" value="1"/>
</dbReference>
<comment type="caution">
    <text evidence="16">The sequence shown here is derived from an EMBL/GenBank/DDBJ whole genome shotgun (WGS) entry which is preliminary data.</text>
</comment>
<dbReference type="EC" id="1.97.1.4" evidence="4 14"/>
<evidence type="ECO:0000256" key="2">
    <source>
        <dbReference type="ARBA" id="ARBA00004496"/>
    </source>
</evidence>
<dbReference type="RefSeq" id="WP_093072182.1">
    <property type="nucleotide sequence ID" value="NZ_BJVE01000075.1"/>
</dbReference>
<name>A0A1H9RPH3_9BACI</name>
<comment type="subcellular location">
    <subcellularLocation>
        <location evidence="2 14">Cytoplasm</location>
    </subcellularLocation>
</comment>
<evidence type="ECO:0000256" key="10">
    <source>
        <dbReference type="ARBA" id="ARBA00023002"/>
    </source>
</evidence>
<dbReference type="InterPro" id="IPR012838">
    <property type="entry name" value="PFL1_activating"/>
</dbReference>
<evidence type="ECO:0000259" key="15">
    <source>
        <dbReference type="PROSITE" id="PS51918"/>
    </source>
</evidence>
<dbReference type="InterPro" id="IPR007197">
    <property type="entry name" value="rSAM"/>
</dbReference>
<dbReference type="GO" id="GO:0006006">
    <property type="term" value="P:glucose metabolic process"/>
    <property type="evidence" value="ECO:0007669"/>
    <property type="project" value="UniProtKB-KW"/>
</dbReference>
<evidence type="ECO:0000256" key="12">
    <source>
        <dbReference type="ARBA" id="ARBA00023014"/>
    </source>
</evidence>
<evidence type="ECO:0000256" key="1">
    <source>
        <dbReference type="ARBA" id="ARBA00003141"/>
    </source>
</evidence>
<dbReference type="NCBIfam" id="TIGR02493">
    <property type="entry name" value="PFLA"/>
    <property type="match status" value="1"/>
</dbReference>
<dbReference type="InterPro" id="IPR058240">
    <property type="entry name" value="rSAM_sf"/>
</dbReference>
<keyword evidence="9 14" id="KW-0479">Metal-binding</keyword>
<evidence type="ECO:0000256" key="11">
    <source>
        <dbReference type="ARBA" id="ARBA00023004"/>
    </source>
</evidence>
<comment type="similarity">
    <text evidence="3 14">Belongs to the organic radical-activating enzymes family.</text>
</comment>
<dbReference type="InterPro" id="IPR034457">
    <property type="entry name" value="Organic_radical-activating"/>
</dbReference>
<dbReference type="Proteomes" id="UP000199318">
    <property type="component" value="Unassembled WGS sequence"/>
</dbReference>
<evidence type="ECO:0000256" key="9">
    <source>
        <dbReference type="ARBA" id="ARBA00022723"/>
    </source>
</evidence>
<accession>A0A1H9RPH3</accession>
<dbReference type="InterPro" id="IPR001989">
    <property type="entry name" value="Radical_activat_CS"/>
</dbReference>
<dbReference type="Pfam" id="PF13353">
    <property type="entry name" value="Fer4_12"/>
    <property type="match status" value="1"/>
</dbReference>
<evidence type="ECO:0000256" key="14">
    <source>
        <dbReference type="RuleBase" id="RU362053"/>
    </source>
</evidence>
<organism evidence="16 17">
    <name type="scientific">Salisediminibacterium halotolerans</name>
    <dbReference type="NCBI Taxonomy" id="517425"/>
    <lineage>
        <taxon>Bacteria</taxon>
        <taxon>Bacillati</taxon>
        <taxon>Bacillota</taxon>
        <taxon>Bacilli</taxon>
        <taxon>Bacillales</taxon>
        <taxon>Bacillaceae</taxon>
        <taxon>Salisediminibacterium</taxon>
    </lineage>
</organism>
<evidence type="ECO:0000256" key="6">
    <source>
        <dbReference type="ARBA" id="ARBA00022485"/>
    </source>
</evidence>
<evidence type="ECO:0000256" key="3">
    <source>
        <dbReference type="ARBA" id="ARBA00009777"/>
    </source>
</evidence>
<dbReference type="PROSITE" id="PS01087">
    <property type="entry name" value="RADICAL_ACTIVATING"/>
    <property type="match status" value="1"/>
</dbReference>
<dbReference type="SUPFAM" id="SSF102114">
    <property type="entry name" value="Radical SAM enzymes"/>
    <property type="match status" value="1"/>
</dbReference>
<evidence type="ECO:0000313" key="16">
    <source>
        <dbReference type="EMBL" id="SER73789.1"/>
    </source>
</evidence>
<keyword evidence="12 14" id="KW-0411">Iron-sulfur</keyword>
<comment type="catalytic activity">
    <reaction evidence="13 14">
        <text>glycyl-[formate C-acetyltransferase] + reduced [flavodoxin] + S-adenosyl-L-methionine = glycin-2-yl radical-[formate C-acetyltransferase] + semiquinone [flavodoxin] + 5'-deoxyadenosine + L-methionine + H(+)</text>
        <dbReference type="Rhea" id="RHEA:19225"/>
        <dbReference type="Rhea" id="RHEA-COMP:10622"/>
        <dbReference type="Rhea" id="RHEA-COMP:12190"/>
        <dbReference type="Rhea" id="RHEA-COMP:12191"/>
        <dbReference type="Rhea" id="RHEA-COMP:14480"/>
        <dbReference type="ChEBI" id="CHEBI:15378"/>
        <dbReference type="ChEBI" id="CHEBI:17319"/>
        <dbReference type="ChEBI" id="CHEBI:29947"/>
        <dbReference type="ChEBI" id="CHEBI:32722"/>
        <dbReference type="ChEBI" id="CHEBI:57618"/>
        <dbReference type="ChEBI" id="CHEBI:57844"/>
        <dbReference type="ChEBI" id="CHEBI:59789"/>
        <dbReference type="ChEBI" id="CHEBI:140311"/>
        <dbReference type="EC" id="1.97.1.4"/>
    </reaction>
</comment>
<dbReference type="GO" id="GO:0016829">
    <property type="term" value="F:lyase activity"/>
    <property type="evidence" value="ECO:0007669"/>
    <property type="project" value="UniProtKB-KW"/>
</dbReference>
<protein>
    <recommendedName>
        <fullName evidence="5 14">Pyruvate formate-lyase-activating enzyme</fullName>
        <ecNumber evidence="4 14">1.97.1.4</ecNumber>
    </recommendedName>
</protein>
<dbReference type="GO" id="GO:0043365">
    <property type="term" value="F:[formate-C-acetyltransferase]-activating enzyme activity"/>
    <property type="evidence" value="ECO:0007669"/>
    <property type="project" value="UniProtKB-UniRule"/>
</dbReference>
<evidence type="ECO:0000313" key="17">
    <source>
        <dbReference type="Proteomes" id="UP000199318"/>
    </source>
</evidence>
<dbReference type="InterPro" id="IPR013785">
    <property type="entry name" value="Aldolase_TIM"/>
</dbReference>
<sequence>MQGRIHSIETTGMVDGPGIRYIIFAQGCLLRCQYCHNPDSWERNAGQFHDTEDLVADIKKYLPYMKHSGGGVTVSGGEPLLQMPFLIDLFKKLKSLGIHTAIDSSGGCYSETESFQAEFQELLNYTDLFLVDLKQIDETKHRELTGSGNRQILSFAKQLSDQQVPMWIRHVLVPGKTDDSEDLQKLGQFISSLASVERVEILPYHKMGIYKWEELGIPYPLEGVESPTEAEVERAKRLMNIVGTPVYA</sequence>
<dbReference type="InterPro" id="IPR012839">
    <property type="entry name" value="Organic_radical_activase"/>
</dbReference>
<keyword evidence="8 14" id="KW-0949">S-adenosyl-L-methionine</keyword>
<dbReference type="GO" id="GO:0046872">
    <property type="term" value="F:metal ion binding"/>
    <property type="evidence" value="ECO:0007669"/>
    <property type="project" value="UniProtKB-UniRule"/>
</dbReference>
<dbReference type="SFLD" id="SFLDF00278">
    <property type="entry name" value="pyruvate_formate-lyase_activas"/>
    <property type="match status" value="1"/>
</dbReference>
<dbReference type="Gene3D" id="3.20.20.70">
    <property type="entry name" value="Aldolase class I"/>
    <property type="match status" value="1"/>
</dbReference>